<comment type="caution">
    <text evidence="2">The sequence shown here is derived from an EMBL/GenBank/DDBJ whole genome shotgun (WGS) entry which is preliminary data.</text>
</comment>
<feature type="domain" description="Aminoglycoside phosphotransferase" evidence="1">
    <location>
        <begin position="27"/>
        <end position="264"/>
    </location>
</feature>
<accession>A0A4Q9I299</accession>
<dbReference type="AlphaFoldDB" id="A0A4Q9I299"/>
<evidence type="ECO:0000313" key="3">
    <source>
        <dbReference type="Proteomes" id="UP000292452"/>
    </source>
</evidence>
<dbReference type="PANTHER" id="PTHR21310">
    <property type="entry name" value="AMINOGLYCOSIDE PHOSPHOTRANSFERASE-RELATED-RELATED"/>
    <property type="match status" value="1"/>
</dbReference>
<proteinExistence type="predicted"/>
<gene>
    <name evidence="2" type="ORF">EYS09_00410</name>
</gene>
<dbReference type="SUPFAM" id="SSF56112">
    <property type="entry name" value="Protein kinase-like (PK-like)"/>
    <property type="match status" value="1"/>
</dbReference>
<dbReference type="InterPro" id="IPR051678">
    <property type="entry name" value="AGP_Transferase"/>
</dbReference>
<dbReference type="GO" id="GO:0016740">
    <property type="term" value="F:transferase activity"/>
    <property type="evidence" value="ECO:0007669"/>
    <property type="project" value="UniProtKB-KW"/>
</dbReference>
<dbReference type="InterPro" id="IPR011009">
    <property type="entry name" value="Kinase-like_dom_sf"/>
</dbReference>
<protein>
    <submittedName>
        <fullName evidence="2">Aminoglycoside phosphotransferase family protein</fullName>
    </submittedName>
</protein>
<keyword evidence="2" id="KW-0808">Transferase</keyword>
<dbReference type="Proteomes" id="UP000292452">
    <property type="component" value="Unassembled WGS sequence"/>
</dbReference>
<name>A0A4Q9I299_STRKA</name>
<dbReference type="Pfam" id="PF01636">
    <property type="entry name" value="APH"/>
    <property type="match status" value="1"/>
</dbReference>
<evidence type="ECO:0000313" key="2">
    <source>
        <dbReference type="EMBL" id="TBO61585.1"/>
    </source>
</evidence>
<dbReference type="Gene3D" id="3.90.1200.10">
    <property type="match status" value="1"/>
</dbReference>
<organism evidence="2 3">
    <name type="scientific">Streptomyces kasugaensis</name>
    <dbReference type="NCBI Taxonomy" id="1946"/>
    <lineage>
        <taxon>Bacteria</taxon>
        <taxon>Bacillati</taxon>
        <taxon>Actinomycetota</taxon>
        <taxon>Actinomycetes</taxon>
        <taxon>Kitasatosporales</taxon>
        <taxon>Streptomycetaceae</taxon>
        <taxon>Streptomyces</taxon>
    </lineage>
</organism>
<dbReference type="EMBL" id="SIXH01000002">
    <property type="protein sequence ID" value="TBO61585.1"/>
    <property type="molecule type" value="Genomic_DNA"/>
</dbReference>
<reference evidence="2 3" key="1">
    <citation type="submission" date="2019-02" db="EMBL/GenBank/DDBJ databases">
        <title>Draft Genome Sequence of Streptomyces sp. AM-2504, identified by 16S rRNA comparative analysis as a Streptomyces Kasugaensis strain.</title>
        <authorList>
            <person name="Napolioni V."/>
            <person name="Giuliodori A.M."/>
            <person name="Spurio R."/>
            <person name="Fabbretti A."/>
        </authorList>
    </citation>
    <scope>NUCLEOTIDE SEQUENCE [LARGE SCALE GENOMIC DNA]</scope>
    <source>
        <strain evidence="2 3">AM-2504</strain>
    </source>
</reference>
<sequence length="308" mass="34042">MLMPTDAEPAIRRVLEQACPGVRVLSLRHLSAGYSSRHWVADTDEGRLLVKVPQRNRDPEHLRRLMTSTRVAAEHGIPVVRYRCLVPRAPAVDGPVLIQEFQEGAAAADLWECADDGRCEVLCRDLGDIVGRLHGIAGPGFGDVPGSVGATTLRSSVESEVDVLLGRGQADLLGDGGALRAATALALSRLDESASVPALTHGDLWLPNFLVRHGRISCVLDFEHAGYRDRFRDFGKLDEHIFDAFPTGRRAFLDAYAAACPLPDDWEQRVDVARMLHALSMHVYFLRWSPQWAPQYAQQVRDWLGSHS</sequence>
<evidence type="ECO:0000259" key="1">
    <source>
        <dbReference type="Pfam" id="PF01636"/>
    </source>
</evidence>
<keyword evidence="3" id="KW-1185">Reference proteome</keyword>
<dbReference type="InterPro" id="IPR002575">
    <property type="entry name" value="Aminoglycoside_PTrfase"/>
</dbReference>